<dbReference type="FunFam" id="3.40.50.2300:FF:000113">
    <property type="entry name" value="Low molecular weight protein-tyrosine-phosphatase"/>
    <property type="match status" value="1"/>
</dbReference>
<reference evidence="8" key="1">
    <citation type="submission" date="2016-02" db="EMBL/GenBank/DDBJ databases">
        <title>Halorhodospira halochloris DSM-1059 complete genome, version 2.</title>
        <authorList>
            <person name="Tsukatani Y."/>
        </authorList>
    </citation>
    <scope>NUCLEOTIDE SEQUENCE</scope>
    <source>
        <strain evidence="8">DSM 1059</strain>
    </source>
</reference>
<feature type="domain" description="Phosphotyrosine protein phosphatase I" evidence="7">
    <location>
        <begin position="7"/>
        <end position="156"/>
    </location>
</feature>
<evidence type="ECO:0000259" key="7">
    <source>
        <dbReference type="SMART" id="SM00226"/>
    </source>
</evidence>
<evidence type="ECO:0000313" key="9">
    <source>
        <dbReference type="Proteomes" id="UP000218890"/>
    </source>
</evidence>
<evidence type="ECO:0000256" key="2">
    <source>
        <dbReference type="ARBA" id="ARBA00013064"/>
    </source>
</evidence>
<dbReference type="PANTHER" id="PTHR11717:SF7">
    <property type="entry name" value="LOW MOLECULAR WEIGHT PHOSPHOTYROSINE PROTEIN PHOSPHATASE"/>
    <property type="match status" value="1"/>
</dbReference>
<dbReference type="EC" id="3.1.3.48" evidence="2"/>
<dbReference type="AlphaFoldDB" id="A0A0X8X9J0"/>
<dbReference type="OrthoDB" id="9784339at2"/>
<dbReference type="InterPro" id="IPR036196">
    <property type="entry name" value="Ptyr_pPase_sf"/>
</dbReference>
<keyword evidence="4" id="KW-0904">Protein phosphatase</keyword>
<dbReference type="InterPro" id="IPR017867">
    <property type="entry name" value="Tyr_phospatase_low_mol_wt"/>
</dbReference>
<proteinExistence type="inferred from homology"/>
<feature type="active site" description="Proton donor" evidence="5">
    <location>
        <position position="130"/>
    </location>
</feature>
<dbReference type="CDD" id="cd16343">
    <property type="entry name" value="LMWPTP"/>
    <property type="match status" value="1"/>
</dbReference>
<name>A0A0X8X9J0_HALHR</name>
<evidence type="ECO:0000256" key="3">
    <source>
        <dbReference type="ARBA" id="ARBA00022801"/>
    </source>
</evidence>
<dbReference type="Proteomes" id="UP000218890">
    <property type="component" value="Chromosome"/>
</dbReference>
<feature type="active site" description="Nucleophile" evidence="5">
    <location>
        <position position="13"/>
    </location>
</feature>
<gene>
    <name evidence="8" type="primary">ptpA</name>
    <name evidence="8" type="ORF">HH1059_13120</name>
</gene>
<accession>A0A0X8X9J0</accession>
<sequence length="166" mass="18640">MEDSASIRILLVCMGNICRSPTAEGVLRERLRQAGLQGVVETDSAGTHDYHIGKAPDPRAQDAASQRGIDISDLRARQVERSDFDEFDLILAMDQDNFDLLRADCPPKHADKLGMFLDYAAQRREREVPDPYFGGRQGFELVYDLIEEASEGLVDDLKQRLGRSRS</sequence>
<dbReference type="InterPro" id="IPR050438">
    <property type="entry name" value="LMW_PTPase"/>
</dbReference>
<evidence type="ECO:0000256" key="5">
    <source>
        <dbReference type="PIRSR" id="PIRSR617867-1"/>
    </source>
</evidence>
<keyword evidence="3" id="KW-0378">Hydrolase</keyword>
<feature type="region of interest" description="Disordered" evidence="6">
    <location>
        <begin position="45"/>
        <end position="64"/>
    </location>
</feature>
<dbReference type="SUPFAM" id="SSF52788">
    <property type="entry name" value="Phosphotyrosine protein phosphatases I"/>
    <property type="match status" value="1"/>
</dbReference>
<organism evidence="8 9">
    <name type="scientific">Halorhodospira halochloris</name>
    <name type="common">Ectothiorhodospira halochloris</name>
    <dbReference type="NCBI Taxonomy" id="1052"/>
    <lineage>
        <taxon>Bacteria</taxon>
        <taxon>Pseudomonadati</taxon>
        <taxon>Pseudomonadota</taxon>
        <taxon>Gammaproteobacteria</taxon>
        <taxon>Chromatiales</taxon>
        <taxon>Ectothiorhodospiraceae</taxon>
        <taxon>Halorhodospira</taxon>
    </lineage>
</organism>
<dbReference type="GO" id="GO:0004725">
    <property type="term" value="F:protein tyrosine phosphatase activity"/>
    <property type="evidence" value="ECO:0007669"/>
    <property type="project" value="UniProtKB-EC"/>
</dbReference>
<comment type="similarity">
    <text evidence="1">Belongs to the low molecular weight phosphotyrosine protein phosphatase family.</text>
</comment>
<evidence type="ECO:0000313" key="8">
    <source>
        <dbReference type="EMBL" id="BAU58020.1"/>
    </source>
</evidence>
<evidence type="ECO:0000256" key="4">
    <source>
        <dbReference type="ARBA" id="ARBA00022912"/>
    </source>
</evidence>
<dbReference type="Gene3D" id="3.40.50.2300">
    <property type="match status" value="1"/>
</dbReference>
<protein>
    <recommendedName>
        <fullName evidence="2">protein-tyrosine-phosphatase</fullName>
        <ecNumber evidence="2">3.1.3.48</ecNumber>
    </recommendedName>
</protein>
<keyword evidence="9" id="KW-1185">Reference proteome</keyword>
<dbReference type="KEGG" id="hhk:HH1059_13120"/>
<evidence type="ECO:0000256" key="6">
    <source>
        <dbReference type="SAM" id="MobiDB-lite"/>
    </source>
</evidence>
<dbReference type="Pfam" id="PF01451">
    <property type="entry name" value="LMWPc"/>
    <property type="match status" value="1"/>
</dbReference>
<dbReference type="PANTHER" id="PTHR11717">
    <property type="entry name" value="LOW MOLECULAR WEIGHT PROTEIN TYROSINE PHOSPHATASE"/>
    <property type="match status" value="1"/>
</dbReference>
<dbReference type="EMBL" id="AP017372">
    <property type="protein sequence ID" value="BAU58020.1"/>
    <property type="molecule type" value="Genomic_DNA"/>
</dbReference>
<dbReference type="InterPro" id="IPR023485">
    <property type="entry name" value="Ptyr_pPase"/>
</dbReference>
<dbReference type="PRINTS" id="PR00719">
    <property type="entry name" value="LMWPTPASE"/>
</dbReference>
<feature type="active site" evidence="5">
    <location>
        <position position="19"/>
    </location>
</feature>
<evidence type="ECO:0000256" key="1">
    <source>
        <dbReference type="ARBA" id="ARBA00011063"/>
    </source>
</evidence>
<feature type="compositionally biased region" description="Basic and acidic residues" evidence="6">
    <location>
        <begin position="46"/>
        <end position="60"/>
    </location>
</feature>
<dbReference type="SMART" id="SM00226">
    <property type="entry name" value="LMWPc"/>
    <property type="match status" value="1"/>
</dbReference>
<dbReference type="RefSeq" id="WP_096409399.1">
    <property type="nucleotide sequence ID" value="NZ_AP017372.2"/>
</dbReference>